<keyword evidence="3" id="KW-1185">Reference proteome</keyword>
<dbReference type="AlphaFoldDB" id="A0A5P1E6B4"/>
<reference evidence="3" key="1">
    <citation type="journal article" date="2017" name="Nat. Commun.">
        <title>The asparagus genome sheds light on the origin and evolution of a young Y chromosome.</title>
        <authorList>
            <person name="Harkess A."/>
            <person name="Zhou J."/>
            <person name="Xu C."/>
            <person name="Bowers J.E."/>
            <person name="Van der Hulst R."/>
            <person name="Ayyampalayam S."/>
            <person name="Mercati F."/>
            <person name="Riccardi P."/>
            <person name="McKain M.R."/>
            <person name="Kakrana A."/>
            <person name="Tang H."/>
            <person name="Ray J."/>
            <person name="Groenendijk J."/>
            <person name="Arikit S."/>
            <person name="Mathioni S.M."/>
            <person name="Nakano M."/>
            <person name="Shan H."/>
            <person name="Telgmann-Rauber A."/>
            <person name="Kanno A."/>
            <person name="Yue Z."/>
            <person name="Chen H."/>
            <person name="Li W."/>
            <person name="Chen Y."/>
            <person name="Xu X."/>
            <person name="Zhang Y."/>
            <person name="Luo S."/>
            <person name="Chen H."/>
            <person name="Gao J."/>
            <person name="Mao Z."/>
            <person name="Pires J.C."/>
            <person name="Luo M."/>
            <person name="Kudrna D."/>
            <person name="Wing R.A."/>
            <person name="Meyers B.C."/>
            <person name="Yi K."/>
            <person name="Kong H."/>
            <person name="Lavrijsen P."/>
            <person name="Sunseri F."/>
            <person name="Falavigna A."/>
            <person name="Ye Y."/>
            <person name="Leebens-Mack J.H."/>
            <person name="Chen G."/>
        </authorList>
    </citation>
    <scope>NUCLEOTIDE SEQUENCE [LARGE SCALE GENOMIC DNA]</scope>
    <source>
        <strain evidence="3">cv. DH0086</strain>
    </source>
</reference>
<keyword evidence="1" id="KW-0472">Membrane</keyword>
<feature type="transmembrane region" description="Helical" evidence="1">
    <location>
        <begin position="20"/>
        <end position="42"/>
    </location>
</feature>
<evidence type="ECO:0000256" key="1">
    <source>
        <dbReference type="SAM" id="Phobius"/>
    </source>
</evidence>
<keyword evidence="1" id="KW-0812">Transmembrane</keyword>
<proteinExistence type="predicted"/>
<organism evidence="2 3">
    <name type="scientific">Asparagus officinalis</name>
    <name type="common">Garden asparagus</name>
    <dbReference type="NCBI Taxonomy" id="4686"/>
    <lineage>
        <taxon>Eukaryota</taxon>
        <taxon>Viridiplantae</taxon>
        <taxon>Streptophyta</taxon>
        <taxon>Embryophyta</taxon>
        <taxon>Tracheophyta</taxon>
        <taxon>Spermatophyta</taxon>
        <taxon>Magnoliopsida</taxon>
        <taxon>Liliopsida</taxon>
        <taxon>Asparagales</taxon>
        <taxon>Asparagaceae</taxon>
        <taxon>Asparagoideae</taxon>
        <taxon>Asparagus</taxon>
    </lineage>
</organism>
<gene>
    <name evidence="2" type="ORF">A4U43_C09F8010</name>
</gene>
<accession>A0A5P1E6B4</accession>
<dbReference type="EMBL" id="CM007389">
    <property type="protein sequence ID" value="ONK58090.1"/>
    <property type="molecule type" value="Genomic_DNA"/>
</dbReference>
<evidence type="ECO:0000313" key="3">
    <source>
        <dbReference type="Proteomes" id="UP000243459"/>
    </source>
</evidence>
<dbReference type="Proteomes" id="UP000243459">
    <property type="component" value="Chromosome 9"/>
</dbReference>
<protein>
    <submittedName>
        <fullName evidence="2">Uncharacterized protein</fullName>
    </submittedName>
</protein>
<sequence>MLRTALKSPRMRREVVELFLFVWVYVLVLCYENLLVSVAYIYKTRFVDIRDTVTLKDVTPMALVLQVMVIIFS</sequence>
<keyword evidence="1" id="KW-1133">Transmembrane helix</keyword>
<dbReference type="Gramene" id="ONK58090">
    <property type="protein sequence ID" value="ONK58090"/>
    <property type="gene ID" value="A4U43_C09F8010"/>
</dbReference>
<evidence type="ECO:0000313" key="2">
    <source>
        <dbReference type="EMBL" id="ONK58090.1"/>
    </source>
</evidence>
<name>A0A5P1E6B4_ASPOF</name>